<sequence length="377" mass="38793">MRSSTLSLAVIATLALSGCDKLPLPGIKQATGGGGNSLKLDKEARGELTSSSGVNYNDGSRHQIYTLRLEANQAIELQLGGALNGSLAVYKGPLLVASTANTQGMGEDGSQASATSLAFRSTEAGEYTVAVNGAQASAYGPYVLTAKPIVAYDGKPLTPGGNAIDWLISESQDYKFTIANAGLYVITAESANFDTVLKVSGNGVEEENDDGGNGLNSRLQMYLEPGEYTANVRSLADTRGSFKLAIANSTLEAGTVVRDGTELPLNQRVNGLLGSGGSRSFNLVLSQHSRVSFDARSSDFDTVLEVSGNGVNAEDDDGGNGTNSRLDLNLAPGTYTVDVRSLGGNSGSFTLQASAANGNLNRSTAADAIEAAAASAD</sequence>
<dbReference type="Proteomes" id="UP000050956">
    <property type="component" value="Unassembled WGS sequence"/>
</dbReference>
<dbReference type="PATRIC" id="fig|336566.3.peg.2967"/>
<dbReference type="PROSITE" id="PS51257">
    <property type="entry name" value="PROKAR_LIPOPROTEIN"/>
    <property type="match status" value="1"/>
</dbReference>
<evidence type="ECO:0000313" key="1">
    <source>
        <dbReference type="EMBL" id="KRG79008.1"/>
    </source>
</evidence>
<evidence type="ECO:0008006" key="3">
    <source>
        <dbReference type="Google" id="ProtNLM"/>
    </source>
</evidence>
<reference evidence="1 2" key="1">
    <citation type="submission" date="2015-05" db="EMBL/GenBank/DDBJ databases">
        <title>Genome sequencing and analysis of members of genus Stenotrophomonas.</title>
        <authorList>
            <person name="Patil P.P."/>
            <person name="Midha S."/>
            <person name="Patil P.B."/>
        </authorList>
    </citation>
    <scope>NUCLEOTIDE SEQUENCE [LARGE SCALE GENOMIC DNA]</scope>
    <source>
        <strain evidence="1 2">DSM 24757</strain>
    </source>
</reference>
<evidence type="ECO:0000313" key="2">
    <source>
        <dbReference type="Proteomes" id="UP000050956"/>
    </source>
</evidence>
<name>A0A0R0DBH4_9GAMM</name>
<dbReference type="AlphaFoldDB" id="A0A0R0DBH4"/>
<dbReference type="EMBL" id="LDJM01000007">
    <property type="protein sequence ID" value="KRG79008.1"/>
    <property type="molecule type" value="Genomic_DNA"/>
</dbReference>
<protein>
    <recommendedName>
        <fullName evidence="3">ABC transporter substrate-binding protein</fullName>
    </recommendedName>
</protein>
<dbReference type="Gene3D" id="2.60.120.380">
    <property type="match status" value="2"/>
</dbReference>
<accession>A0A0R0DBH4</accession>
<organism evidence="1 2">
    <name type="scientific">Stenotrophomonas ginsengisoli</name>
    <dbReference type="NCBI Taxonomy" id="336566"/>
    <lineage>
        <taxon>Bacteria</taxon>
        <taxon>Pseudomonadati</taxon>
        <taxon>Pseudomonadota</taxon>
        <taxon>Gammaproteobacteria</taxon>
        <taxon>Lysobacterales</taxon>
        <taxon>Lysobacteraceae</taxon>
        <taxon>Stenotrophomonas</taxon>
    </lineage>
</organism>
<gene>
    <name evidence="1" type="ORF">ABB30_02790</name>
</gene>
<dbReference type="STRING" id="336566.ABB30_02790"/>
<comment type="caution">
    <text evidence="1">The sequence shown here is derived from an EMBL/GenBank/DDBJ whole genome shotgun (WGS) entry which is preliminary data.</text>
</comment>
<proteinExistence type="predicted"/>
<keyword evidence="2" id="KW-1185">Reference proteome</keyword>